<evidence type="ECO:0000256" key="10">
    <source>
        <dbReference type="ARBA" id="ARBA00022723"/>
    </source>
</evidence>
<proteinExistence type="predicted"/>
<evidence type="ECO:0000256" key="17">
    <source>
        <dbReference type="ARBA" id="ARBA00023242"/>
    </source>
</evidence>
<feature type="compositionally biased region" description="Basic and acidic residues" evidence="28">
    <location>
        <begin position="375"/>
        <end position="390"/>
    </location>
</feature>
<feature type="compositionally biased region" description="Polar residues" evidence="28">
    <location>
        <begin position="426"/>
        <end position="442"/>
    </location>
</feature>
<feature type="region of interest" description="Disordered" evidence="28">
    <location>
        <begin position="248"/>
        <end position="442"/>
    </location>
</feature>
<dbReference type="Pfam" id="PF00076">
    <property type="entry name" value="RRM_1"/>
    <property type="match status" value="1"/>
</dbReference>
<dbReference type="Gene3D" id="3.30.40.10">
    <property type="entry name" value="Zinc/RING finger domain, C3HC4 (zinc finger)"/>
    <property type="match status" value="1"/>
</dbReference>
<evidence type="ECO:0000313" key="33">
    <source>
        <dbReference type="EMBL" id="CAB3242711.1"/>
    </source>
</evidence>
<feature type="domain" description="RING-type" evidence="29">
    <location>
        <begin position="14"/>
        <end position="57"/>
    </location>
</feature>
<evidence type="ECO:0000256" key="19">
    <source>
        <dbReference type="ARBA" id="ARBA00062432"/>
    </source>
</evidence>
<evidence type="ECO:0000256" key="24">
    <source>
        <dbReference type="ARBA" id="ARBA00083942"/>
    </source>
</evidence>
<evidence type="ECO:0000256" key="28">
    <source>
        <dbReference type="SAM" id="MobiDB-lite"/>
    </source>
</evidence>
<dbReference type="InterPro" id="IPR039780">
    <property type="entry name" value="Mot2"/>
</dbReference>
<evidence type="ECO:0000259" key="29">
    <source>
        <dbReference type="PROSITE" id="PS50089"/>
    </source>
</evidence>
<dbReference type="InterPro" id="IPR034261">
    <property type="entry name" value="CNOT4_RRM"/>
</dbReference>
<evidence type="ECO:0000256" key="12">
    <source>
        <dbReference type="ARBA" id="ARBA00022786"/>
    </source>
</evidence>
<dbReference type="GO" id="GO:0005634">
    <property type="term" value="C:nucleus"/>
    <property type="evidence" value="ECO:0007669"/>
    <property type="project" value="UniProtKB-SubCell"/>
</dbReference>
<keyword evidence="9" id="KW-0808">Transferase</keyword>
<dbReference type="Proteomes" id="UP000494256">
    <property type="component" value="Unassembled WGS sequence"/>
</dbReference>
<evidence type="ECO:0000259" key="31">
    <source>
        <dbReference type="PROSITE" id="PS50103"/>
    </source>
</evidence>
<evidence type="ECO:0000256" key="15">
    <source>
        <dbReference type="ARBA" id="ARBA00022884"/>
    </source>
</evidence>
<keyword evidence="15 25" id="KW-0694">RNA-binding</keyword>
<comment type="pathway">
    <text evidence="4">Protein modification; protein ubiquitination.</text>
</comment>
<keyword evidence="34" id="KW-1185">Reference proteome</keyword>
<evidence type="ECO:0000256" key="6">
    <source>
        <dbReference type="ARBA" id="ARBA00022481"/>
    </source>
</evidence>
<dbReference type="SUPFAM" id="SSF54928">
    <property type="entry name" value="RNA-binding domain, RBD"/>
    <property type="match status" value="1"/>
</dbReference>
<evidence type="ECO:0000256" key="22">
    <source>
        <dbReference type="ARBA" id="ARBA00077837"/>
    </source>
</evidence>
<dbReference type="Gene3D" id="3.30.70.330">
    <property type="match status" value="1"/>
</dbReference>
<evidence type="ECO:0000256" key="3">
    <source>
        <dbReference type="ARBA" id="ARBA00004496"/>
    </source>
</evidence>
<evidence type="ECO:0000313" key="32">
    <source>
        <dbReference type="EMBL" id="CAB3233128.1"/>
    </source>
</evidence>
<keyword evidence="8" id="KW-0597">Phosphoprotein</keyword>
<gene>
    <name evidence="32" type="ORF">APLA_LOCUS6029</name>
    <name evidence="33" type="ORF">APLA_LOCUS9157</name>
</gene>
<dbReference type="InterPro" id="IPR003954">
    <property type="entry name" value="RRM_euk-type"/>
</dbReference>
<evidence type="ECO:0000256" key="1">
    <source>
        <dbReference type="ARBA" id="ARBA00000900"/>
    </source>
</evidence>
<dbReference type="FunFam" id="3.30.70.330:FF:000044">
    <property type="entry name" value="Putative ccr4-not transcription complex subunit 4"/>
    <property type="match status" value="1"/>
</dbReference>
<evidence type="ECO:0000256" key="9">
    <source>
        <dbReference type="ARBA" id="ARBA00022679"/>
    </source>
</evidence>
<keyword evidence="7" id="KW-0963">Cytoplasm</keyword>
<feature type="compositionally biased region" description="Basic and acidic residues" evidence="28">
    <location>
        <begin position="248"/>
        <end position="257"/>
    </location>
</feature>
<evidence type="ECO:0000256" key="27">
    <source>
        <dbReference type="SAM" id="Coils"/>
    </source>
</evidence>
<comment type="subcellular location">
    <subcellularLocation>
        <location evidence="3">Cytoplasm</location>
    </subcellularLocation>
    <subcellularLocation>
        <location evidence="2">Nucleus</location>
    </subcellularLocation>
</comment>
<keyword evidence="17" id="KW-0539">Nucleus</keyword>
<dbReference type="InterPro" id="IPR013083">
    <property type="entry name" value="Znf_RING/FYVE/PHD"/>
</dbReference>
<evidence type="ECO:0000256" key="18">
    <source>
        <dbReference type="ARBA" id="ARBA00057081"/>
    </source>
</evidence>
<evidence type="ECO:0000256" key="20">
    <source>
        <dbReference type="ARBA" id="ARBA00071435"/>
    </source>
</evidence>
<sequence>MSVLNQSGEEQVECPLCMEPLEVDDLHFYPCTCGYQICRFCWNRIREGENGLCPACRKAYPENPADFTPLSQEQVAAIKTEKKAREQKRRNKTLESRRALANVRVVQNNLVFVVGLPVRLADPEILKRQEYFGKYGKIHKVVINQSTTYAGSQGPSASAYVTYVSPADALRAIQGVNNVTLDGRVLKGSLGTTKYCANFMKNQPCPKADCMYLHELGDPHASFTKEEMHAGLHQVYERKLHNQLLQAQKDKPEDKHNNSSGNSSTNAEKSSSKDGNQSNFIPTTVVTSSHINVVNSSKSNKKESVNGSSGSSSGSSNGNGKEAWPSLGSSPPSDSPARKQPSPKPQQSTVKSQENGTSESSSPTQQIHQQAQNKQSKDTHTDSKTNRSKEPSTNGQSIKKSKTDKSKQKSSNSINNDNDTEIVDTKQYNSTQTNHTSVFENDNSSFLSNEIDELESDRHSLLENHDLLDNSDHSLLEDDNTHNLLTDASSEVMMMQRHSEMLAGLVDNNHLLPHMKSPILNGYGLLDRDMGYLGNERHSQISQGLMDQKELLLRERSQSEMLMRQNELLARQHNVMVEPKHYMPSSTIGLESTSEILGANFHQNPNMLPPFGMRVDNGLGSSVGGVGTVGASSMGGGFLLHNSGLMQQSQPQMSQGGLVNGYDAPQSANEGRYLAENMDKFFTDFRQAQQLRQLRHNTDERRYHEPHHYPQNMLSAERLEMEHKQRMNNLRGNEGNGGRAAGDGDDDLDFDPFKETQKAFAELMETEMLQNTVPSGDNMDRVRRSRLAPPGFTHMNTFGLGVPRPQQQTHHQGYNSNSAMFSDWTQMDPAIMSTSVNFGKNMGVSNNASALSQQQQELFARFNQLSVQGVGGASGAWGPKLGWGGVAYAGIPLPPGFAPAKPPQHPAECIDAK</sequence>
<dbReference type="InterPro" id="IPR000504">
    <property type="entry name" value="RRM_dom"/>
</dbReference>
<feature type="compositionally biased region" description="Polar residues" evidence="28">
    <location>
        <begin position="258"/>
        <end position="291"/>
    </location>
</feature>
<evidence type="ECO:0000256" key="7">
    <source>
        <dbReference type="ARBA" id="ARBA00022490"/>
    </source>
</evidence>
<dbReference type="InterPro" id="IPR039515">
    <property type="entry name" value="NOT4_mRING-HC-C4C4"/>
</dbReference>
<dbReference type="AlphaFoldDB" id="A0A8S0ZIY8"/>
<evidence type="ECO:0000256" key="16">
    <source>
        <dbReference type="ARBA" id="ARBA00023054"/>
    </source>
</evidence>
<feature type="zinc finger region" description="C3H1-type" evidence="26">
    <location>
        <begin position="190"/>
        <end position="217"/>
    </location>
</feature>
<evidence type="ECO:0000256" key="11">
    <source>
        <dbReference type="ARBA" id="ARBA00022771"/>
    </source>
</evidence>
<evidence type="ECO:0000256" key="2">
    <source>
        <dbReference type="ARBA" id="ARBA00004123"/>
    </source>
</evidence>
<evidence type="ECO:0000313" key="35">
    <source>
        <dbReference type="Proteomes" id="UP000494256"/>
    </source>
</evidence>
<reference evidence="34 35" key="1">
    <citation type="submission" date="2020-04" db="EMBL/GenBank/DDBJ databases">
        <authorList>
            <person name="Wallbank WR R."/>
            <person name="Pardo Diaz C."/>
            <person name="Kozak K."/>
            <person name="Martin S."/>
            <person name="Jiggins C."/>
            <person name="Moest M."/>
            <person name="Warren A I."/>
            <person name="Byers J.R.P. K."/>
            <person name="Montejo-Kovacevich G."/>
            <person name="Yen C E."/>
        </authorList>
    </citation>
    <scope>NUCLEOTIDE SEQUENCE [LARGE SCALE GENOMIC DNA]</scope>
</reference>
<dbReference type="PROSITE" id="PS50089">
    <property type="entry name" value="ZF_RING_2"/>
    <property type="match status" value="1"/>
</dbReference>
<feature type="compositionally biased region" description="Low complexity" evidence="28">
    <location>
        <begin position="305"/>
        <end position="332"/>
    </location>
</feature>
<dbReference type="InterPro" id="IPR012677">
    <property type="entry name" value="Nucleotide-bd_a/b_plait_sf"/>
</dbReference>
<dbReference type="InterPro" id="IPR000571">
    <property type="entry name" value="Znf_CCCH"/>
</dbReference>
<accession>A0A8S0ZIY8</accession>
<evidence type="ECO:0000256" key="21">
    <source>
        <dbReference type="ARBA" id="ARBA00075062"/>
    </source>
</evidence>
<dbReference type="CDD" id="cd16618">
    <property type="entry name" value="mRING-HC-C4C4_CNOT4"/>
    <property type="match status" value="1"/>
</dbReference>
<dbReference type="GO" id="GO:0030014">
    <property type="term" value="C:CCR4-NOT complex"/>
    <property type="evidence" value="ECO:0007669"/>
    <property type="project" value="InterPro"/>
</dbReference>
<dbReference type="InterPro" id="IPR001841">
    <property type="entry name" value="Znf_RING"/>
</dbReference>
<evidence type="ECO:0000256" key="14">
    <source>
        <dbReference type="ARBA" id="ARBA00022843"/>
    </source>
</evidence>
<dbReference type="GO" id="GO:0003723">
    <property type="term" value="F:RNA binding"/>
    <property type="evidence" value="ECO:0007669"/>
    <property type="project" value="UniProtKB-UniRule"/>
</dbReference>
<evidence type="ECO:0000313" key="34">
    <source>
        <dbReference type="Proteomes" id="UP000494106"/>
    </source>
</evidence>
<dbReference type="OrthoDB" id="1923159at2759"/>
<dbReference type="FunFam" id="3.30.40.10:FF:000006">
    <property type="entry name" value="CCR4-NOT transcription complex subunit 4"/>
    <property type="match status" value="1"/>
</dbReference>
<dbReference type="PANTHER" id="PTHR12603">
    <property type="entry name" value="CCR4-NOT TRANSCRIPTION COMPLEX RELATED"/>
    <property type="match status" value="1"/>
</dbReference>
<evidence type="ECO:0000256" key="23">
    <source>
        <dbReference type="ARBA" id="ARBA00083547"/>
    </source>
</evidence>
<dbReference type="GO" id="GO:0061630">
    <property type="term" value="F:ubiquitin protein ligase activity"/>
    <property type="evidence" value="ECO:0007669"/>
    <property type="project" value="UniProtKB-EC"/>
</dbReference>
<protein>
    <recommendedName>
        <fullName evidence="20">CCR4-NOT transcription complex subunit 4</fullName>
        <ecNumber evidence="5">2.3.2.27</ecNumber>
    </recommendedName>
    <alternativeName>
        <fullName evidence="23">CCR4-associated factor 4</fullName>
    </alternativeName>
    <alternativeName>
        <fullName evidence="24">E3 ubiquitin-protein ligase CNOT4</fullName>
    </alternativeName>
    <alternativeName>
        <fullName evidence="21">Potential transcriptional repressor NOT4Hp</fullName>
    </alternativeName>
    <alternativeName>
        <fullName evidence="22">RING-type E3 ubiquitin transferase CNOT4</fullName>
    </alternativeName>
</protein>
<evidence type="ECO:0000259" key="30">
    <source>
        <dbReference type="PROSITE" id="PS50102"/>
    </source>
</evidence>
<keyword evidence="6" id="KW-0488">Methylation</keyword>
<dbReference type="Proteomes" id="UP000494106">
    <property type="component" value="Unassembled WGS sequence"/>
</dbReference>
<dbReference type="EMBL" id="CADEBD010000292">
    <property type="protein sequence ID" value="CAB3233128.1"/>
    <property type="molecule type" value="Genomic_DNA"/>
</dbReference>
<name>A0A8S0ZIY8_ARCPL</name>
<feature type="coiled-coil region" evidence="27">
    <location>
        <begin position="444"/>
        <end position="471"/>
    </location>
</feature>
<comment type="subunit">
    <text evidence="19">Interacts with CNOT1 via its C-terminus but does not stably associate with the CCR4-NOT complex. Interacts (via RING domain) with UBE2D2. Interacts with ABCE1, PINK1 and PELO.</text>
</comment>
<feature type="domain" description="C3H1-type" evidence="31">
    <location>
        <begin position="190"/>
        <end position="217"/>
    </location>
</feature>
<comment type="function">
    <text evidence="18">Has E3 ubiquitin ligase activity, promoting ubiquitination and degradation of target proteins. Involved in activation of the JAK/STAT pathway. Catalyzes ubiquitination of methylated RBM15. Plays a role in quality control of translation of mitochondrial outer membrane-localized mRNA. As part of the PINK1-regulated signaling, upon mitochondria damage, ubiquitinates ABCE1 and thereby recruits autophagy receptors to the mitochondrial outer membrane to initiate mitophagy.</text>
</comment>
<feature type="compositionally biased region" description="Polar residues" evidence="28">
    <location>
        <begin position="345"/>
        <end position="374"/>
    </location>
</feature>
<dbReference type="CDD" id="cd12438">
    <property type="entry name" value="RRM_CNOT4"/>
    <property type="match status" value="1"/>
</dbReference>
<dbReference type="EC" id="2.3.2.27" evidence="5"/>
<comment type="caution">
    <text evidence="32">The sequence shown here is derived from an EMBL/GenBank/DDBJ whole genome shotgun (WGS) entry which is preliminary data.</text>
</comment>
<dbReference type="PROSITE" id="PS50102">
    <property type="entry name" value="RRM"/>
    <property type="match status" value="1"/>
</dbReference>
<evidence type="ECO:0000256" key="25">
    <source>
        <dbReference type="PROSITE-ProRule" id="PRU00176"/>
    </source>
</evidence>
<feature type="domain" description="RRM" evidence="30">
    <location>
        <begin position="109"/>
        <end position="193"/>
    </location>
</feature>
<keyword evidence="14" id="KW-0832">Ubl conjugation</keyword>
<dbReference type="SMART" id="SM00361">
    <property type="entry name" value="RRM_1"/>
    <property type="match status" value="1"/>
</dbReference>
<organism evidence="32 35">
    <name type="scientific">Arctia plantaginis</name>
    <name type="common">Wood tiger moth</name>
    <name type="synonym">Phalaena plantaginis</name>
    <dbReference type="NCBI Taxonomy" id="874455"/>
    <lineage>
        <taxon>Eukaryota</taxon>
        <taxon>Metazoa</taxon>
        <taxon>Ecdysozoa</taxon>
        <taxon>Arthropoda</taxon>
        <taxon>Hexapoda</taxon>
        <taxon>Insecta</taxon>
        <taxon>Pterygota</taxon>
        <taxon>Neoptera</taxon>
        <taxon>Endopterygota</taxon>
        <taxon>Lepidoptera</taxon>
        <taxon>Glossata</taxon>
        <taxon>Ditrysia</taxon>
        <taxon>Noctuoidea</taxon>
        <taxon>Erebidae</taxon>
        <taxon>Arctiinae</taxon>
        <taxon>Arctia</taxon>
    </lineage>
</organism>
<evidence type="ECO:0000256" key="5">
    <source>
        <dbReference type="ARBA" id="ARBA00012483"/>
    </source>
</evidence>
<keyword evidence="13 26" id="KW-0862">Zinc</keyword>
<dbReference type="PANTHER" id="PTHR12603:SF0">
    <property type="entry name" value="CCR4-NOT TRANSCRIPTION COMPLEX SUBUNIT 4"/>
    <property type="match status" value="1"/>
</dbReference>
<dbReference type="InterPro" id="IPR035979">
    <property type="entry name" value="RBD_domain_sf"/>
</dbReference>
<evidence type="ECO:0000256" key="26">
    <source>
        <dbReference type="PROSITE-ProRule" id="PRU00723"/>
    </source>
</evidence>
<comment type="catalytic activity">
    <reaction evidence="1">
        <text>S-ubiquitinyl-[E2 ubiquitin-conjugating enzyme]-L-cysteine + [acceptor protein]-L-lysine = [E2 ubiquitin-conjugating enzyme]-L-cysteine + N(6)-ubiquitinyl-[acceptor protein]-L-lysine.</text>
        <dbReference type="EC" id="2.3.2.27"/>
    </reaction>
</comment>
<dbReference type="Pfam" id="PF14570">
    <property type="entry name" value="zf-RING_4"/>
    <property type="match status" value="1"/>
</dbReference>
<dbReference type="GO" id="GO:0016567">
    <property type="term" value="P:protein ubiquitination"/>
    <property type="evidence" value="ECO:0007669"/>
    <property type="project" value="TreeGrafter"/>
</dbReference>
<keyword evidence="12" id="KW-0833">Ubl conjugation pathway</keyword>
<dbReference type="SUPFAM" id="SSF57850">
    <property type="entry name" value="RING/U-box"/>
    <property type="match status" value="1"/>
</dbReference>
<evidence type="ECO:0000256" key="8">
    <source>
        <dbReference type="ARBA" id="ARBA00022553"/>
    </source>
</evidence>
<keyword evidence="11 26" id="KW-0863">Zinc-finger</keyword>
<dbReference type="EMBL" id="CADEBC010000518">
    <property type="protein sequence ID" value="CAB3242711.1"/>
    <property type="molecule type" value="Genomic_DNA"/>
</dbReference>
<keyword evidence="10 26" id="KW-0479">Metal-binding</keyword>
<evidence type="ECO:0000256" key="4">
    <source>
        <dbReference type="ARBA" id="ARBA00004906"/>
    </source>
</evidence>
<dbReference type="GO" id="GO:0005829">
    <property type="term" value="C:cytosol"/>
    <property type="evidence" value="ECO:0007669"/>
    <property type="project" value="UniProtKB-ARBA"/>
</dbReference>
<dbReference type="GO" id="GO:0008270">
    <property type="term" value="F:zinc ion binding"/>
    <property type="evidence" value="ECO:0007669"/>
    <property type="project" value="UniProtKB-KW"/>
</dbReference>
<evidence type="ECO:0000256" key="13">
    <source>
        <dbReference type="ARBA" id="ARBA00022833"/>
    </source>
</evidence>
<dbReference type="PROSITE" id="PS50103">
    <property type="entry name" value="ZF_C3H1"/>
    <property type="match status" value="1"/>
</dbReference>
<keyword evidence="16 27" id="KW-0175">Coiled coil</keyword>